<feature type="region of interest" description="Disordered" evidence="2">
    <location>
        <begin position="37"/>
        <end position="79"/>
    </location>
</feature>
<dbReference type="PANTHER" id="PTHR21666">
    <property type="entry name" value="PEPTIDASE-RELATED"/>
    <property type="match status" value="1"/>
</dbReference>
<dbReference type="PANTHER" id="PTHR21666:SF263">
    <property type="entry name" value="MUREIN HYDROLASE ACTIVATOR NLPD"/>
    <property type="match status" value="1"/>
</dbReference>
<accession>A0ABV6BD52</accession>
<reference evidence="5 6" key="1">
    <citation type="submission" date="2024-09" db="EMBL/GenBank/DDBJ databases">
        <authorList>
            <person name="Sun Q."/>
            <person name="Mori K."/>
        </authorList>
    </citation>
    <scope>NUCLEOTIDE SEQUENCE [LARGE SCALE GENOMIC DNA]</scope>
    <source>
        <strain evidence="5 6">KCTC 23315</strain>
    </source>
</reference>
<dbReference type="InterPro" id="IPR011055">
    <property type="entry name" value="Dup_hybrid_motif"/>
</dbReference>
<evidence type="ECO:0000259" key="4">
    <source>
        <dbReference type="Pfam" id="PF01551"/>
    </source>
</evidence>
<dbReference type="CDD" id="cd12797">
    <property type="entry name" value="M23_peptidase"/>
    <property type="match status" value="1"/>
</dbReference>
<evidence type="ECO:0000313" key="5">
    <source>
        <dbReference type="EMBL" id="MFC0048809.1"/>
    </source>
</evidence>
<feature type="domain" description="M23ase beta-sheet core" evidence="4">
    <location>
        <begin position="116"/>
        <end position="210"/>
    </location>
</feature>
<protein>
    <submittedName>
        <fullName evidence="5">Peptidoglycan DD-metalloendopeptidase family protein</fullName>
    </submittedName>
</protein>
<evidence type="ECO:0000256" key="2">
    <source>
        <dbReference type="SAM" id="MobiDB-lite"/>
    </source>
</evidence>
<dbReference type="EMBL" id="JBHLXP010000003">
    <property type="protein sequence ID" value="MFC0048809.1"/>
    <property type="molecule type" value="Genomic_DNA"/>
</dbReference>
<dbReference type="Proteomes" id="UP001589813">
    <property type="component" value="Unassembled WGS sequence"/>
</dbReference>
<evidence type="ECO:0000313" key="6">
    <source>
        <dbReference type="Proteomes" id="UP001589813"/>
    </source>
</evidence>
<evidence type="ECO:0000259" key="3">
    <source>
        <dbReference type="Pfam" id="PF01476"/>
    </source>
</evidence>
<organism evidence="5 6">
    <name type="scientific">Rheinheimera tilapiae</name>
    <dbReference type="NCBI Taxonomy" id="875043"/>
    <lineage>
        <taxon>Bacteria</taxon>
        <taxon>Pseudomonadati</taxon>
        <taxon>Pseudomonadota</taxon>
        <taxon>Gammaproteobacteria</taxon>
        <taxon>Chromatiales</taxon>
        <taxon>Chromatiaceae</taxon>
        <taxon>Rheinheimera</taxon>
    </lineage>
</organism>
<gene>
    <name evidence="5" type="ORF">ACFFJP_11000</name>
</gene>
<proteinExistence type="inferred from homology"/>
<dbReference type="Pfam" id="PF01476">
    <property type="entry name" value="LysM"/>
    <property type="match status" value="1"/>
</dbReference>
<dbReference type="InterPro" id="IPR050570">
    <property type="entry name" value="Cell_wall_metabolism_enzyme"/>
</dbReference>
<comment type="similarity">
    <text evidence="1">Belongs to the E.coli NlpD/Haemophilus LppB family.</text>
</comment>
<name>A0ABV6BD52_9GAMM</name>
<dbReference type="InterPro" id="IPR016047">
    <property type="entry name" value="M23ase_b-sheet_dom"/>
</dbReference>
<feature type="compositionally biased region" description="Polar residues" evidence="2">
    <location>
        <begin position="68"/>
        <end position="79"/>
    </location>
</feature>
<feature type="domain" description="LysM" evidence="3">
    <location>
        <begin position="2"/>
        <end position="26"/>
    </location>
</feature>
<evidence type="ECO:0000256" key="1">
    <source>
        <dbReference type="ARBA" id="ARBA00038420"/>
    </source>
</evidence>
<keyword evidence="6" id="KW-1185">Reference proteome</keyword>
<dbReference type="SUPFAM" id="SSF51261">
    <property type="entry name" value="Duplicated hybrid motif"/>
    <property type="match status" value="1"/>
</dbReference>
<dbReference type="Gene3D" id="2.70.70.10">
    <property type="entry name" value="Glucose Permease (Domain IIA)"/>
    <property type="match status" value="1"/>
</dbReference>
<dbReference type="Pfam" id="PF01551">
    <property type="entry name" value="Peptidase_M23"/>
    <property type="match status" value="1"/>
</dbReference>
<sequence length="215" mass="23656">MDYRSLARLNHIAEPYMIYVGQVLVVSNNNNDAAVVRKSGPTSLRPNKNHSNSNSSALASKSAKVVAPQNQKRYGQNQRVVEPEKTENITINGDVRQWQWPVKGPVLAKFSSQEHGNKGLDIGGALGTPVKAAAAGQVVYAGNALRGYGNLIIIKHNDDFLSAYAHNHRLLVKERESVAAGQTIAEMGNSDADRIQLHFEIRYRGKSVDPLRYLK</sequence>
<comment type="caution">
    <text evidence="5">The sequence shown here is derived from an EMBL/GenBank/DDBJ whole genome shotgun (WGS) entry which is preliminary data.</text>
</comment>
<dbReference type="InterPro" id="IPR018392">
    <property type="entry name" value="LysM"/>
</dbReference>
<feature type="compositionally biased region" description="Low complexity" evidence="2">
    <location>
        <begin position="49"/>
        <end position="64"/>
    </location>
</feature>
<dbReference type="RefSeq" id="WP_377243535.1">
    <property type="nucleotide sequence ID" value="NZ_JBHLXP010000003.1"/>
</dbReference>
<dbReference type="CDD" id="cd00118">
    <property type="entry name" value="LysM"/>
    <property type="match status" value="1"/>
</dbReference>